<keyword evidence="6" id="KW-0067">ATP-binding</keyword>
<dbReference type="GO" id="GO:0016887">
    <property type="term" value="F:ATP hydrolysis activity"/>
    <property type="evidence" value="ECO:0007669"/>
    <property type="project" value="InterPro"/>
</dbReference>
<dbReference type="PROSITE" id="PS51192">
    <property type="entry name" value="HELICASE_ATP_BIND_1"/>
    <property type="match status" value="1"/>
</dbReference>
<dbReference type="GO" id="GO:0004386">
    <property type="term" value="F:helicase activity"/>
    <property type="evidence" value="ECO:0007669"/>
    <property type="project" value="UniProtKB-KW"/>
</dbReference>
<dbReference type="InterPro" id="IPR049730">
    <property type="entry name" value="SNF2/RAD54-like_C"/>
</dbReference>
<dbReference type="Gene3D" id="3.40.50.300">
    <property type="entry name" value="P-loop containing nucleotide triphosphate hydrolases"/>
    <property type="match status" value="1"/>
</dbReference>
<keyword evidence="7" id="KW-0238">DNA-binding</keyword>
<dbReference type="InterPro" id="IPR038718">
    <property type="entry name" value="SNF2-like_sf"/>
</dbReference>
<reference evidence="12" key="1">
    <citation type="journal article" date="2014" name="Genome Announc.">
        <title>De novo whole-genome sequence and genome annotation of Lichtheimia ramosa.</title>
        <authorList>
            <person name="Linde J."/>
            <person name="Schwartze V."/>
            <person name="Binder U."/>
            <person name="Lass-Florl C."/>
            <person name="Voigt K."/>
            <person name="Horn F."/>
        </authorList>
    </citation>
    <scope>NUCLEOTIDE SEQUENCE</scope>
    <source>
        <strain evidence="12">JMRC FSU:6197</strain>
    </source>
</reference>
<name>A0A077W6D2_9FUNG</name>
<gene>
    <name evidence="12" type="ORF">LRAMOSA00399</name>
</gene>
<dbReference type="PANTHER" id="PTHR45797">
    <property type="entry name" value="RAD54-LIKE"/>
    <property type="match status" value="1"/>
</dbReference>
<evidence type="ECO:0000256" key="7">
    <source>
        <dbReference type="ARBA" id="ARBA00023125"/>
    </source>
</evidence>
<dbReference type="InterPro" id="IPR014001">
    <property type="entry name" value="Helicase_ATP-bd"/>
</dbReference>
<evidence type="ECO:0000256" key="4">
    <source>
        <dbReference type="ARBA" id="ARBA00022801"/>
    </source>
</evidence>
<dbReference type="Gene3D" id="3.40.50.10810">
    <property type="entry name" value="Tandem AAA-ATPase domain"/>
    <property type="match status" value="1"/>
</dbReference>
<proteinExistence type="inferred from homology"/>
<comment type="similarity">
    <text evidence="2">Belongs to the SNF2/RAD54 helicase family.</text>
</comment>
<evidence type="ECO:0000256" key="8">
    <source>
        <dbReference type="ARBA" id="ARBA00023242"/>
    </source>
</evidence>
<dbReference type="SMART" id="SM00487">
    <property type="entry name" value="DEXDc"/>
    <property type="match status" value="1"/>
</dbReference>
<feature type="region of interest" description="Disordered" evidence="9">
    <location>
        <begin position="1"/>
        <end position="27"/>
    </location>
</feature>
<evidence type="ECO:0000256" key="3">
    <source>
        <dbReference type="ARBA" id="ARBA00022741"/>
    </source>
</evidence>
<dbReference type="GO" id="GO:0005634">
    <property type="term" value="C:nucleus"/>
    <property type="evidence" value="ECO:0007669"/>
    <property type="project" value="UniProtKB-SubCell"/>
</dbReference>
<organism evidence="12">
    <name type="scientific">Lichtheimia ramosa</name>
    <dbReference type="NCBI Taxonomy" id="688394"/>
    <lineage>
        <taxon>Eukaryota</taxon>
        <taxon>Fungi</taxon>
        <taxon>Fungi incertae sedis</taxon>
        <taxon>Mucoromycota</taxon>
        <taxon>Mucoromycotina</taxon>
        <taxon>Mucoromycetes</taxon>
        <taxon>Mucorales</taxon>
        <taxon>Lichtheimiaceae</taxon>
        <taxon>Lichtheimia</taxon>
    </lineage>
</organism>
<dbReference type="GO" id="GO:0003677">
    <property type="term" value="F:DNA binding"/>
    <property type="evidence" value="ECO:0007669"/>
    <property type="project" value="UniProtKB-KW"/>
</dbReference>
<feature type="domain" description="Helicase C-terminal" evidence="11">
    <location>
        <begin position="502"/>
        <end position="657"/>
    </location>
</feature>
<accession>A0A077W6D2</accession>
<evidence type="ECO:0000256" key="6">
    <source>
        <dbReference type="ARBA" id="ARBA00022840"/>
    </source>
</evidence>
<evidence type="ECO:0000313" key="12">
    <source>
        <dbReference type="EMBL" id="CDS02997.1"/>
    </source>
</evidence>
<dbReference type="InterPro" id="IPR044574">
    <property type="entry name" value="ARIP4-like"/>
</dbReference>
<evidence type="ECO:0000256" key="1">
    <source>
        <dbReference type="ARBA" id="ARBA00004123"/>
    </source>
</evidence>
<dbReference type="SMART" id="SM00490">
    <property type="entry name" value="HELICc"/>
    <property type="match status" value="1"/>
</dbReference>
<evidence type="ECO:0000256" key="9">
    <source>
        <dbReference type="SAM" id="MobiDB-lite"/>
    </source>
</evidence>
<keyword evidence="8" id="KW-0539">Nucleus</keyword>
<keyword evidence="4" id="KW-0378">Hydrolase</keyword>
<dbReference type="EMBL" id="LK023313">
    <property type="protein sequence ID" value="CDS02997.1"/>
    <property type="molecule type" value="Genomic_DNA"/>
</dbReference>
<keyword evidence="3" id="KW-0547">Nucleotide-binding</keyword>
<dbReference type="InterPro" id="IPR000330">
    <property type="entry name" value="SNF2_N"/>
</dbReference>
<evidence type="ECO:0000259" key="10">
    <source>
        <dbReference type="PROSITE" id="PS51192"/>
    </source>
</evidence>
<sequence length="742" mass="84535">MTDNNASRKRKHTSDDDKATHWLLNDTPAPPLSILNSFDSSTKLPAMSPSLQQQSSVNLFPTTRDSTLFTISRQRRQQRDRFNAQDREHLTNAFSVDVSIADRLIVPKVHPLLAAKLKQHQVDGVAFIWKQIVGYMHGCILAHTMGLGKTLQTITFITLLCTEIAEKNPVIPRYLMANRTLILAPLTTISNWMNEFDKWIPQELVQIVGHTYNFADVVSSSANYAKRAQYLKDWYMGGGVLFMSYEQYRILLTKDTPHQDELRRYLQDPGPSLLVADEGHRLKSNTSVLALTVSQIRTPARICLTGSPVQNNLDEFYCLVNIVAPSLLPDPQSFIMFYRKPIENIFIESSLSDMYLAKKQLLKLKLLTSDILQRRGPDYLDNDLPPKNEYYIACRLTDDQFTGYEILLDHFRTTSESILISHVALRALCNHPAILRKILVERNARLGVSSQPTDTGDMDAIVEDELSAFSEIASKLLLECLSNYFARLSDIEDPRHSSKVMAIMEIAKGCKNLGEKLIIVSHSILCLDFLEKLLGSRTYQISRIDGTIPQPQRQEVIDKFNNSPNKDIMLLSARAGSLGVNITGASRIILCDSDWNPVHDEQSIGRIYRYGQVKPVYVYRLFQYSTIEDVIMSRKLHKRGLASRVVDNRYFKRQDEKDIRKYYANPVEKEEVPEECDDSVLNDLMKAEPRVLVSIDRPRDIEVEDIINEHELSPEDVKKAKEEALGMKKAYISNHFPLVASL</sequence>
<keyword evidence="5" id="KW-0347">Helicase</keyword>
<dbReference type="Pfam" id="PF00176">
    <property type="entry name" value="SNF2-rel_dom"/>
    <property type="match status" value="1"/>
</dbReference>
<dbReference type="GO" id="GO:0005524">
    <property type="term" value="F:ATP binding"/>
    <property type="evidence" value="ECO:0007669"/>
    <property type="project" value="UniProtKB-KW"/>
</dbReference>
<evidence type="ECO:0000256" key="2">
    <source>
        <dbReference type="ARBA" id="ARBA00007025"/>
    </source>
</evidence>
<dbReference type="CDD" id="cd18793">
    <property type="entry name" value="SF2_C_SNF"/>
    <property type="match status" value="1"/>
</dbReference>
<dbReference type="InterPro" id="IPR001650">
    <property type="entry name" value="Helicase_C-like"/>
</dbReference>
<dbReference type="OrthoDB" id="2020972at2759"/>
<dbReference type="PANTHER" id="PTHR45797:SF1">
    <property type="entry name" value="HELICASE ARIP4"/>
    <property type="match status" value="1"/>
</dbReference>
<feature type="domain" description="Helicase ATP-binding" evidence="10">
    <location>
        <begin position="130"/>
        <end position="326"/>
    </location>
</feature>
<dbReference type="AlphaFoldDB" id="A0A077W6D2"/>
<dbReference type="Pfam" id="PF00271">
    <property type="entry name" value="Helicase_C"/>
    <property type="match status" value="1"/>
</dbReference>
<dbReference type="InterPro" id="IPR027417">
    <property type="entry name" value="P-loop_NTPase"/>
</dbReference>
<dbReference type="PROSITE" id="PS51194">
    <property type="entry name" value="HELICASE_CTER"/>
    <property type="match status" value="1"/>
</dbReference>
<evidence type="ECO:0000259" key="11">
    <source>
        <dbReference type="PROSITE" id="PS51194"/>
    </source>
</evidence>
<evidence type="ECO:0000256" key="5">
    <source>
        <dbReference type="ARBA" id="ARBA00022806"/>
    </source>
</evidence>
<dbReference type="SUPFAM" id="SSF52540">
    <property type="entry name" value="P-loop containing nucleoside triphosphate hydrolases"/>
    <property type="match status" value="2"/>
</dbReference>
<comment type="subcellular location">
    <subcellularLocation>
        <location evidence="1">Nucleus</location>
    </subcellularLocation>
</comment>
<protein>
    <submittedName>
        <fullName evidence="12">Uncharacterized protein</fullName>
    </submittedName>
</protein>